<dbReference type="Proteomes" id="UP000095284">
    <property type="component" value="Unplaced"/>
</dbReference>
<sequence length="263" mass="29990">MDINDRETAWADALEIIRDEGADQNSQRNDTHITYSRPYLQESVNHCAPNMTSSFAHGPFSGFGHSFYDQLYPSVSSPPQLIPNPPSTVSHANQRNHPPASMFGEMNPIEKKWIEFRNSVVLNVPLDERLDFLDGLDTLLKAGRLKKLQKTFLKRKFRPADMTGSSRKRPLEDDRPLDLSSQPKRNNQVTPHFPTLDFQVLSTSSYNYQTLPNAIPQLNSPHNFRRDVIQRSTPIPQQMMQLKPVTEVAQVKTVLSDIYSAIF</sequence>
<evidence type="ECO:0000256" key="1">
    <source>
        <dbReference type="SAM" id="MobiDB-lite"/>
    </source>
</evidence>
<evidence type="ECO:0000313" key="2">
    <source>
        <dbReference type="EMBL" id="CAD5227481.1"/>
    </source>
</evidence>
<dbReference type="EMBL" id="CAJFDI010000004">
    <property type="protein sequence ID" value="CAD5227481.1"/>
    <property type="molecule type" value="Genomic_DNA"/>
</dbReference>
<dbReference type="Proteomes" id="UP000582659">
    <property type="component" value="Unassembled WGS sequence"/>
</dbReference>
<dbReference type="WBParaSite" id="BXY_0815800.1">
    <property type="protein sequence ID" value="BXY_0815800.1"/>
    <property type="gene ID" value="BXY_0815800"/>
</dbReference>
<dbReference type="Proteomes" id="UP000659654">
    <property type="component" value="Unassembled WGS sequence"/>
</dbReference>
<reference evidence="3" key="2">
    <citation type="submission" date="2020-08" db="EMBL/GenBank/DDBJ databases">
        <authorList>
            <person name="Kikuchi T."/>
        </authorList>
    </citation>
    <scope>NUCLEOTIDE SEQUENCE</scope>
    <source>
        <strain evidence="2">Ka4C1</strain>
    </source>
</reference>
<feature type="region of interest" description="Disordered" evidence="1">
    <location>
        <begin position="159"/>
        <end position="191"/>
    </location>
</feature>
<dbReference type="EMBL" id="CAJFCV020000004">
    <property type="protein sequence ID" value="CAG9117775.1"/>
    <property type="molecule type" value="Genomic_DNA"/>
</dbReference>
<organism evidence="4 6">
    <name type="scientific">Bursaphelenchus xylophilus</name>
    <name type="common">Pinewood nematode worm</name>
    <name type="synonym">Aphelenchoides xylophilus</name>
    <dbReference type="NCBI Taxonomy" id="6326"/>
    <lineage>
        <taxon>Eukaryota</taxon>
        <taxon>Metazoa</taxon>
        <taxon>Ecdysozoa</taxon>
        <taxon>Nematoda</taxon>
        <taxon>Chromadorea</taxon>
        <taxon>Rhabditida</taxon>
        <taxon>Tylenchina</taxon>
        <taxon>Tylenchomorpha</taxon>
        <taxon>Aphelenchoidea</taxon>
        <taxon>Aphelenchoididae</taxon>
        <taxon>Bursaphelenchus</taxon>
    </lineage>
</organism>
<accession>A0A1I7S573</accession>
<evidence type="ECO:0000313" key="3">
    <source>
        <dbReference type="EMBL" id="CAG9117775.1"/>
    </source>
</evidence>
<reference evidence="6" key="1">
    <citation type="submission" date="2016-11" db="UniProtKB">
        <authorList>
            <consortium name="WormBaseParasite"/>
        </authorList>
    </citation>
    <scope>IDENTIFICATION</scope>
</reference>
<protein>
    <submittedName>
        <fullName evidence="2">(pine wood nematode) hypothetical protein</fullName>
    </submittedName>
</protein>
<proteinExistence type="predicted"/>
<dbReference type="OrthoDB" id="10660299at2759"/>
<evidence type="ECO:0000313" key="4">
    <source>
        <dbReference type="Proteomes" id="UP000095284"/>
    </source>
</evidence>
<name>A0A1I7S573_BURXY</name>
<gene>
    <name evidence="2" type="ORF">BXYJ_LOCUS9971</name>
</gene>
<feature type="compositionally biased region" description="Polar residues" evidence="1">
    <location>
        <begin position="179"/>
        <end position="190"/>
    </location>
</feature>
<evidence type="ECO:0000313" key="5">
    <source>
        <dbReference type="Proteomes" id="UP000659654"/>
    </source>
</evidence>
<evidence type="ECO:0000313" key="6">
    <source>
        <dbReference type="WBParaSite" id="BXY_0815800.1"/>
    </source>
</evidence>
<keyword evidence="5" id="KW-1185">Reference proteome</keyword>
<dbReference type="AlphaFoldDB" id="A0A1I7S573"/>